<protein>
    <submittedName>
        <fullName evidence="2">Uncharacterized protein</fullName>
    </submittedName>
</protein>
<sequence>MRYRRSEKGRALQHGDSMTIFAKSLKLYSCDLQKVFCTLRNLERSYCFTMTPLFAFIVNAMLYSCNFSVFSSYFRRNHGGFMLPKDTGHPHIPGSSLRSELLFKIRKIPLPHIHLKQDQPYHKR</sequence>
<dbReference type="Proteomes" id="UP001331761">
    <property type="component" value="Unassembled WGS sequence"/>
</dbReference>
<keyword evidence="1" id="KW-0472">Membrane</keyword>
<gene>
    <name evidence="2" type="ORF">GCK32_010332</name>
</gene>
<evidence type="ECO:0000313" key="2">
    <source>
        <dbReference type="EMBL" id="KAK5976821.1"/>
    </source>
</evidence>
<organism evidence="2 3">
    <name type="scientific">Trichostrongylus colubriformis</name>
    <name type="common">Black scour worm</name>
    <dbReference type="NCBI Taxonomy" id="6319"/>
    <lineage>
        <taxon>Eukaryota</taxon>
        <taxon>Metazoa</taxon>
        <taxon>Ecdysozoa</taxon>
        <taxon>Nematoda</taxon>
        <taxon>Chromadorea</taxon>
        <taxon>Rhabditida</taxon>
        <taxon>Rhabditina</taxon>
        <taxon>Rhabditomorpha</taxon>
        <taxon>Strongyloidea</taxon>
        <taxon>Trichostrongylidae</taxon>
        <taxon>Trichostrongylus</taxon>
    </lineage>
</organism>
<feature type="transmembrane region" description="Helical" evidence="1">
    <location>
        <begin position="53"/>
        <end position="74"/>
    </location>
</feature>
<dbReference type="AlphaFoldDB" id="A0AAN8FBV0"/>
<accession>A0AAN8FBV0</accession>
<dbReference type="EMBL" id="WIXE01011335">
    <property type="protein sequence ID" value="KAK5976821.1"/>
    <property type="molecule type" value="Genomic_DNA"/>
</dbReference>
<evidence type="ECO:0000313" key="3">
    <source>
        <dbReference type="Proteomes" id="UP001331761"/>
    </source>
</evidence>
<reference evidence="2 3" key="1">
    <citation type="submission" date="2019-10" db="EMBL/GenBank/DDBJ databases">
        <title>Assembly and Annotation for the nematode Trichostrongylus colubriformis.</title>
        <authorList>
            <person name="Martin J."/>
        </authorList>
    </citation>
    <scope>NUCLEOTIDE SEQUENCE [LARGE SCALE GENOMIC DNA]</scope>
    <source>
        <strain evidence="2">G859</strain>
        <tissue evidence="2">Whole worm</tissue>
    </source>
</reference>
<keyword evidence="1" id="KW-1133">Transmembrane helix</keyword>
<comment type="caution">
    <text evidence="2">The sequence shown here is derived from an EMBL/GenBank/DDBJ whole genome shotgun (WGS) entry which is preliminary data.</text>
</comment>
<evidence type="ECO:0000256" key="1">
    <source>
        <dbReference type="SAM" id="Phobius"/>
    </source>
</evidence>
<keyword evidence="3" id="KW-1185">Reference proteome</keyword>
<keyword evidence="1" id="KW-0812">Transmembrane</keyword>
<name>A0AAN8FBV0_TRICO</name>
<proteinExistence type="predicted"/>